<dbReference type="Pfam" id="PF17820">
    <property type="entry name" value="PDZ_6"/>
    <property type="match status" value="1"/>
</dbReference>
<comment type="similarity">
    <text evidence="3">Belongs to the peptidase M50B family.</text>
</comment>
<dbReference type="InterPro" id="IPR008915">
    <property type="entry name" value="Peptidase_M50"/>
</dbReference>
<protein>
    <submittedName>
        <fullName evidence="14">Membrane-associated zinc metalloprotease</fullName>
    </submittedName>
</protein>
<dbReference type="Proteomes" id="UP000034881">
    <property type="component" value="Unassembled WGS sequence"/>
</dbReference>
<keyword evidence="8 11" id="KW-1133">Transmembrane helix</keyword>
<proteinExistence type="inferred from homology"/>
<dbReference type="InterPro" id="IPR004387">
    <property type="entry name" value="Pept_M50_Zn"/>
</dbReference>
<evidence type="ECO:0000256" key="8">
    <source>
        <dbReference type="ARBA" id="ARBA00022989"/>
    </source>
</evidence>
<evidence type="ECO:0000256" key="2">
    <source>
        <dbReference type="ARBA" id="ARBA00004141"/>
    </source>
</evidence>
<feature type="domain" description="Peptidase M50" evidence="12">
    <location>
        <begin position="2"/>
        <end position="336"/>
    </location>
</feature>
<sequence length="350" mass="38777">MVLIHEFGHFLMAKKFGIKVEEFGFGIPPRIWGKKFGETLYSINWLPIGGFVRLQGEDEEGTLDKNKKDSRDFRAKPVSQRIIVVVAGVIMNLVLAWALFYTVIIAQNFKIIYPVSEPAVYILQVEKDFPAQLAGIKAGEKLLAIDNQQISDIDQARNFIQTKDEKPLTLTLVDIDGKNKREISVTPKKGEDGRALIGVVFSPIPFKQYHTPIEKIFSGITYSYDLTKITFVGFAKLVGDLTTGNFGQASQSVAGPVGLATVTNSILSTGWEAIVPYIWFVGVISLTLAIFNVLPIPALDGGRLLFLVIEAVARKKVKEDVEKMVHQVGFIILIALAILVTFSDIRKLLP</sequence>
<evidence type="ECO:0000259" key="13">
    <source>
        <dbReference type="Pfam" id="PF17820"/>
    </source>
</evidence>
<comment type="caution">
    <text evidence="14">The sequence shown here is derived from an EMBL/GenBank/DDBJ whole genome shotgun (WGS) entry which is preliminary data.</text>
</comment>
<gene>
    <name evidence="14" type="ORF">UT77_C0005G0091</name>
</gene>
<dbReference type="PANTHER" id="PTHR42837:SF2">
    <property type="entry name" value="MEMBRANE METALLOPROTEASE ARASP2, CHLOROPLASTIC-RELATED"/>
    <property type="match status" value="1"/>
</dbReference>
<evidence type="ECO:0000256" key="1">
    <source>
        <dbReference type="ARBA" id="ARBA00001947"/>
    </source>
</evidence>
<dbReference type="InterPro" id="IPR041489">
    <property type="entry name" value="PDZ_6"/>
</dbReference>
<evidence type="ECO:0000256" key="6">
    <source>
        <dbReference type="ARBA" id="ARBA00022801"/>
    </source>
</evidence>
<dbReference type="EMBL" id="LBYB01000005">
    <property type="protein sequence ID" value="KKR41976.1"/>
    <property type="molecule type" value="Genomic_DNA"/>
</dbReference>
<dbReference type="GO" id="GO:0006508">
    <property type="term" value="P:proteolysis"/>
    <property type="evidence" value="ECO:0007669"/>
    <property type="project" value="UniProtKB-KW"/>
</dbReference>
<keyword evidence="4 14" id="KW-0645">Protease</keyword>
<dbReference type="AlphaFoldDB" id="A0A0G0QX41"/>
<evidence type="ECO:0000256" key="10">
    <source>
        <dbReference type="ARBA" id="ARBA00023136"/>
    </source>
</evidence>
<evidence type="ECO:0000256" key="5">
    <source>
        <dbReference type="ARBA" id="ARBA00022692"/>
    </source>
</evidence>
<evidence type="ECO:0000256" key="4">
    <source>
        <dbReference type="ARBA" id="ARBA00022670"/>
    </source>
</evidence>
<accession>A0A0G0QX41</accession>
<evidence type="ECO:0000256" key="7">
    <source>
        <dbReference type="ARBA" id="ARBA00022833"/>
    </source>
</evidence>
<keyword evidence="9 14" id="KW-0482">Metalloprotease</keyword>
<feature type="transmembrane region" description="Helical" evidence="11">
    <location>
        <begin position="274"/>
        <end position="294"/>
    </location>
</feature>
<keyword evidence="5 11" id="KW-0812">Transmembrane</keyword>
<organism evidence="14 15">
    <name type="scientific">Candidatus Daviesbacteria bacterium GW2011_GWC2_40_12</name>
    <dbReference type="NCBI Taxonomy" id="1618431"/>
    <lineage>
        <taxon>Bacteria</taxon>
        <taxon>Candidatus Daviesiibacteriota</taxon>
    </lineage>
</organism>
<dbReference type="GO" id="GO:0016020">
    <property type="term" value="C:membrane"/>
    <property type="evidence" value="ECO:0007669"/>
    <property type="project" value="UniProtKB-SubCell"/>
</dbReference>
<keyword evidence="7" id="KW-0862">Zinc</keyword>
<keyword evidence="10 11" id="KW-0472">Membrane</keyword>
<dbReference type="InterPro" id="IPR036034">
    <property type="entry name" value="PDZ_sf"/>
</dbReference>
<feature type="domain" description="PDZ" evidence="13">
    <location>
        <begin position="122"/>
        <end position="172"/>
    </location>
</feature>
<evidence type="ECO:0000259" key="12">
    <source>
        <dbReference type="Pfam" id="PF02163"/>
    </source>
</evidence>
<evidence type="ECO:0000256" key="3">
    <source>
        <dbReference type="ARBA" id="ARBA00007931"/>
    </source>
</evidence>
<feature type="transmembrane region" description="Helical" evidence="11">
    <location>
        <begin position="324"/>
        <end position="342"/>
    </location>
</feature>
<dbReference type="CDD" id="cd06163">
    <property type="entry name" value="S2P-M50_PDZ_RseP-like"/>
    <property type="match status" value="1"/>
</dbReference>
<dbReference type="Gene3D" id="2.30.42.10">
    <property type="match status" value="1"/>
</dbReference>
<dbReference type="Pfam" id="PF02163">
    <property type="entry name" value="Peptidase_M50"/>
    <property type="match status" value="1"/>
</dbReference>
<evidence type="ECO:0000256" key="9">
    <source>
        <dbReference type="ARBA" id="ARBA00023049"/>
    </source>
</evidence>
<keyword evidence="6" id="KW-0378">Hydrolase</keyword>
<comment type="cofactor">
    <cofactor evidence="1">
        <name>Zn(2+)</name>
        <dbReference type="ChEBI" id="CHEBI:29105"/>
    </cofactor>
</comment>
<dbReference type="PANTHER" id="PTHR42837">
    <property type="entry name" value="REGULATOR OF SIGMA-E PROTEASE RSEP"/>
    <property type="match status" value="1"/>
</dbReference>
<name>A0A0G0QX41_9BACT</name>
<feature type="transmembrane region" description="Helical" evidence="11">
    <location>
        <begin position="82"/>
        <end position="104"/>
    </location>
</feature>
<evidence type="ECO:0000313" key="15">
    <source>
        <dbReference type="Proteomes" id="UP000034881"/>
    </source>
</evidence>
<comment type="subcellular location">
    <subcellularLocation>
        <location evidence="2">Membrane</location>
        <topology evidence="2">Multi-pass membrane protein</topology>
    </subcellularLocation>
</comment>
<evidence type="ECO:0000313" key="14">
    <source>
        <dbReference type="EMBL" id="KKR41976.1"/>
    </source>
</evidence>
<dbReference type="PATRIC" id="fig|1618431.3.peg.829"/>
<dbReference type="SUPFAM" id="SSF50156">
    <property type="entry name" value="PDZ domain-like"/>
    <property type="match status" value="1"/>
</dbReference>
<reference evidence="14 15" key="1">
    <citation type="journal article" date="2015" name="Nature">
        <title>rRNA introns, odd ribosomes, and small enigmatic genomes across a large radiation of phyla.</title>
        <authorList>
            <person name="Brown C.T."/>
            <person name="Hug L.A."/>
            <person name="Thomas B.C."/>
            <person name="Sharon I."/>
            <person name="Castelle C.J."/>
            <person name="Singh A."/>
            <person name="Wilkins M.J."/>
            <person name="Williams K.H."/>
            <person name="Banfield J.F."/>
        </authorList>
    </citation>
    <scope>NUCLEOTIDE SEQUENCE [LARGE SCALE GENOMIC DNA]</scope>
</reference>
<dbReference type="GO" id="GO:0004222">
    <property type="term" value="F:metalloendopeptidase activity"/>
    <property type="evidence" value="ECO:0007669"/>
    <property type="project" value="InterPro"/>
</dbReference>
<evidence type="ECO:0000256" key="11">
    <source>
        <dbReference type="SAM" id="Phobius"/>
    </source>
</evidence>